<proteinExistence type="inferred from homology"/>
<gene>
    <name evidence="11" type="ORF">OAUR00152_LOCUS2560</name>
</gene>
<keyword evidence="4 8" id="KW-0812">Transmembrane</keyword>
<feature type="compositionally biased region" description="Polar residues" evidence="9">
    <location>
        <begin position="486"/>
        <end position="497"/>
    </location>
</feature>
<comment type="subcellular location">
    <subcellularLocation>
        <location evidence="8">Cell membrane</location>
        <topology evidence="8">Multi-pass membrane protein</topology>
    </subcellularLocation>
    <subcellularLocation>
        <location evidence="1">Membrane</location>
        <topology evidence="1">Multi-pass membrane protein</topology>
    </subcellularLocation>
</comment>
<evidence type="ECO:0000259" key="10">
    <source>
        <dbReference type="PROSITE" id="PS50850"/>
    </source>
</evidence>
<sequence length="497" mass="53350">MCKSGTEIPEGDSMSKRFALSVDPEQDDKASELKLCSFQRPHMRAFHYSWWSFFIAFFIWFAIAPLLPLIANDLDLSTQDIWTTNICAVAFDICMRFVFGSLCDKYGARIPMGTVLMLASIPTACIGLVNSLTGLICVRLFIGLAGSTFVMCQCWSTRMFTKQIVGVANGLVGGWGNVGGGATQLVMGTVLFPLFKLIWGGDVTMAWRTVTIVPAVVAFATGIIVIKTSDDCPSGNYKDLKKSGEMPEISAAASFRGGAIDFNTWILYIQYACCFGVELTVNNAAVSYFVSRFGLEIESASAIASIFGFMNIFARGVGGYLSDKAMGKMKMRGRVFVQAATLLLEGSCIFIFASMTNLAASIVMLTVFSIFVQAAEGSTYGIVPYVNPRSPGAVAGIVGAGGPTGAVCFGLVFRQLDPQVAFNVMAGIVMISGVLSALINVKGHRGLLFGKDADLNMLTMPVGEGPFDDEKVESAETDEQADKSEQASNQSSTNEEK</sequence>
<dbReference type="GO" id="GO:0005886">
    <property type="term" value="C:plasma membrane"/>
    <property type="evidence" value="ECO:0007669"/>
    <property type="project" value="UniProtKB-SubCell"/>
</dbReference>
<dbReference type="NCBIfam" id="TIGR00886">
    <property type="entry name" value="2A0108"/>
    <property type="match status" value="1"/>
</dbReference>
<dbReference type="SUPFAM" id="SSF103473">
    <property type="entry name" value="MFS general substrate transporter"/>
    <property type="match status" value="1"/>
</dbReference>
<evidence type="ECO:0000256" key="7">
    <source>
        <dbReference type="ARBA" id="ARBA00023136"/>
    </source>
</evidence>
<feature type="transmembrane region" description="Helical" evidence="8">
    <location>
        <begin position="82"/>
        <end position="103"/>
    </location>
</feature>
<dbReference type="Pfam" id="PF07690">
    <property type="entry name" value="MFS_1"/>
    <property type="match status" value="1"/>
</dbReference>
<feature type="transmembrane region" description="Helical" evidence="8">
    <location>
        <begin position="300"/>
        <end position="321"/>
    </location>
</feature>
<feature type="transmembrane region" description="Helical" evidence="8">
    <location>
        <begin position="48"/>
        <end position="70"/>
    </location>
</feature>
<evidence type="ECO:0000256" key="6">
    <source>
        <dbReference type="ARBA" id="ARBA00023063"/>
    </source>
</evidence>
<dbReference type="EMBL" id="HBKQ01003763">
    <property type="protein sequence ID" value="CAE2205743.1"/>
    <property type="molecule type" value="Transcribed_RNA"/>
</dbReference>
<keyword evidence="5 8" id="KW-1133">Transmembrane helix</keyword>
<dbReference type="InterPro" id="IPR004737">
    <property type="entry name" value="NO3_transporter_NarK/NarU-like"/>
</dbReference>
<dbReference type="GO" id="GO:0015112">
    <property type="term" value="F:nitrate transmembrane transporter activity"/>
    <property type="evidence" value="ECO:0007669"/>
    <property type="project" value="UniProtKB-UniRule"/>
</dbReference>
<feature type="transmembrane region" description="Helical" evidence="8">
    <location>
        <begin position="206"/>
        <end position="226"/>
    </location>
</feature>
<dbReference type="AlphaFoldDB" id="A0A7S4M7Q6"/>
<dbReference type="PROSITE" id="PS50850">
    <property type="entry name" value="MFS"/>
    <property type="match status" value="1"/>
</dbReference>
<dbReference type="GO" id="GO:0015113">
    <property type="term" value="F:nitrite transmembrane transporter activity"/>
    <property type="evidence" value="ECO:0007669"/>
    <property type="project" value="InterPro"/>
</dbReference>
<dbReference type="InterPro" id="IPR020846">
    <property type="entry name" value="MFS_dom"/>
</dbReference>
<evidence type="ECO:0000256" key="3">
    <source>
        <dbReference type="ARBA" id="ARBA00022448"/>
    </source>
</evidence>
<keyword evidence="3 8" id="KW-0813">Transport</keyword>
<dbReference type="PANTHER" id="PTHR23515">
    <property type="entry name" value="HIGH-AFFINITY NITRATE TRANSPORTER 2.3"/>
    <property type="match status" value="1"/>
</dbReference>
<name>A0A7S4M7Q6_9STRA</name>
<protein>
    <recommendedName>
        <fullName evidence="8">Nitrate/nitrite transporter</fullName>
    </recommendedName>
</protein>
<feature type="transmembrane region" description="Helical" evidence="8">
    <location>
        <begin position="342"/>
        <end position="372"/>
    </location>
</feature>
<evidence type="ECO:0000256" key="1">
    <source>
        <dbReference type="ARBA" id="ARBA00004141"/>
    </source>
</evidence>
<dbReference type="InterPro" id="IPR044772">
    <property type="entry name" value="NO3_transporter"/>
</dbReference>
<evidence type="ECO:0000313" key="11">
    <source>
        <dbReference type="EMBL" id="CAE2205743.1"/>
    </source>
</evidence>
<evidence type="ECO:0000256" key="8">
    <source>
        <dbReference type="RuleBase" id="RU366033"/>
    </source>
</evidence>
<feature type="transmembrane region" description="Helical" evidence="8">
    <location>
        <begin position="392"/>
        <end position="413"/>
    </location>
</feature>
<reference evidence="11" key="1">
    <citation type="submission" date="2021-01" db="EMBL/GenBank/DDBJ databases">
        <authorList>
            <person name="Corre E."/>
            <person name="Pelletier E."/>
            <person name="Niang G."/>
            <person name="Scheremetjew M."/>
            <person name="Finn R."/>
            <person name="Kale V."/>
            <person name="Holt S."/>
            <person name="Cochrane G."/>
            <person name="Meng A."/>
            <person name="Brown T."/>
            <person name="Cohen L."/>
        </authorList>
    </citation>
    <scope>NUCLEOTIDE SEQUENCE</scope>
    <source>
        <strain evidence="11">Isolate 1302-5</strain>
    </source>
</reference>
<evidence type="ECO:0000256" key="4">
    <source>
        <dbReference type="ARBA" id="ARBA00022692"/>
    </source>
</evidence>
<feature type="region of interest" description="Disordered" evidence="9">
    <location>
        <begin position="464"/>
        <end position="497"/>
    </location>
</feature>
<feature type="domain" description="Major facilitator superfamily (MFS) profile" evidence="10">
    <location>
        <begin position="45"/>
        <end position="444"/>
    </location>
</feature>
<organism evidence="11">
    <name type="scientific">Odontella aurita</name>
    <dbReference type="NCBI Taxonomy" id="265563"/>
    <lineage>
        <taxon>Eukaryota</taxon>
        <taxon>Sar</taxon>
        <taxon>Stramenopiles</taxon>
        <taxon>Ochrophyta</taxon>
        <taxon>Bacillariophyta</taxon>
        <taxon>Mediophyceae</taxon>
        <taxon>Biddulphiophycidae</taxon>
        <taxon>Eupodiscales</taxon>
        <taxon>Odontellaceae</taxon>
        <taxon>Odontella</taxon>
    </lineage>
</organism>
<keyword evidence="6 8" id="KW-0534">Nitrate assimilation</keyword>
<comment type="caution">
    <text evidence="8">Lacks conserved residue(s) required for the propagation of feature annotation.</text>
</comment>
<keyword evidence="8" id="KW-1003">Cell membrane</keyword>
<evidence type="ECO:0000256" key="5">
    <source>
        <dbReference type="ARBA" id="ARBA00022989"/>
    </source>
</evidence>
<feature type="transmembrane region" description="Helical" evidence="8">
    <location>
        <begin position="181"/>
        <end position="199"/>
    </location>
</feature>
<keyword evidence="7 8" id="KW-0472">Membrane</keyword>
<dbReference type="Gene3D" id="1.20.1250.20">
    <property type="entry name" value="MFS general substrate transporter like domains"/>
    <property type="match status" value="2"/>
</dbReference>
<comment type="similarity">
    <text evidence="2 8">Belongs to the major facilitator superfamily. Nitrate/nitrite porter (TC 2.A.1.8) family.</text>
</comment>
<feature type="transmembrane region" description="Helical" evidence="8">
    <location>
        <begin position="115"/>
        <end position="142"/>
    </location>
</feature>
<dbReference type="InterPro" id="IPR036259">
    <property type="entry name" value="MFS_trans_sf"/>
</dbReference>
<dbReference type="InterPro" id="IPR011701">
    <property type="entry name" value="MFS"/>
</dbReference>
<accession>A0A7S4M7Q6</accession>
<feature type="compositionally biased region" description="Basic and acidic residues" evidence="9">
    <location>
        <begin position="468"/>
        <end position="485"/>
    </location>
</feature>
<dbReference type="GO" id="GO:0042128">
    <property type="term" value="P:nitrate assimilation"/>
    <property type="evidence" value="ECO:0007669"/>
    <property type="project" value="UniProtKB-UniRule"/>
</dbReference>
<feature type="transmembrane region" description="Helical" evidence="8">
    <location>
        <begin position="420"/>
        <end position="439"/>
    </location>
</feature>
<evidence type="ECO:0000256" key="2">
    <source>
        <dbReference type="ARBA" id="ARBA00008432"/>
    </source>
</evidence>
<evidence type="ECO:0000256" key="9">
    <source>
        <dbReference type="SAM" id="MobiDB-lite"/>
    </source>
</evidence>